<evidence type="ECO:0000256" key="5">
    <source>
        <dbReference type="SAM" id="Coils"/>
    </source>
</evidence>
<evidence type="ECO:0000259" key="6">
    <source>
        <dbReference type="SMART" id="SM00382"/>
    </source>
</evidence>
<dbReference type="InterPro" id="IPR003960">
    <property type="entry name" value="ATPase_AAA_CS"/>
</dbReference>
<comment type="similarity">
    <text evidence="4">Belongs to the AAA ATPase family.</text>
</comment>
<dbReference type="AlphaFoldDB" id="A0A2N3QIB6"/>
<dbReference type="PANTHER" id="PTHR23077">
    <property type="entry name" value="AAA-FAMILY ATPASE"/>
    <property type="match status" value="1"/>
</dbReference>
<dbReference type="PROSITE" id="PS00674">
    <property type="entry name" value="AAA"/>
    <property type="match status" value="1"/>
</dbReference>
<dbReference type="Gene3D" id="2.40.50.140">
    <property type="entry name" value="Nucleic acid-binding proteins"/>
    <property type="match status" value="2"/>
</dbReference>
<dbReference type="Gene3D" id="3.40.50.300">
    <property type="entry name" value="P-loop containing nucleotide triphosphate hydrolases"/>
    <property type="match status" value="1"/>
</dbReference>
<dbReference type="SMART" id="SM00382">
    <property type="entry name" value="AAA"/>
    <property type="match status" value="1"/>
</dbReference>
<dbReference type="GO" id="GO:0005524">
    <property type="term" value="F:ATP binding"/>
    <property type="evidence" value="ECO:0007669"/>
    <property type="project" value="UniProtKB-KW"/>
</dbReference>
<dbReference type="RefSeq" id="WP_101429432.1">
    <property type="nucleotide sequence ID" value="NZ_PCGZ01000003.1"/>
</dbReference>
<organism evidence="7 8">
    <name type="scientific">Bifidobacterium pseudolongum subsp. globosum</name>
    <dbReference type="NCBI Taxonomy" id="1690"/>
    <lineage>
        <taxon>Bacteria</taxon>
        <taxon>Bacillati</taxon>
        <taxon>Actinomycetota</taxon>
        <taxon>Actinomycetes</taxon>
        <taxon>Bifidobacteriales</taxon>
        <taxon>Bifidobacteriaceae</taxon>
        <taxon>Bifidobacterium</taxon>
    </lineage>
</organism>
<protein>
    <submittedName>
        <fullName evidence="7">ATPase AAA</fullName>
    </submittedName>
</protein>
<dbReference type="Proteomes" id="UP000233730">
    <property type="component" value="Unassembled WGS sequence"/>
</dbReference>
<evidence type="ECO:0000256" key="3">
    <source>
        <dbReference type="ARBA" id="ARBA00023054"/>
    </source>
</evidence>
<dbReference type="InterPro" id="IPR003593">
    <property type="entry name" value="AAA+_ATPase"/>
</dbReference>
<keyword evidence="3 5" id="KW-0175">Coiled coil</keyword>
<evidence type="ECO:0000256" key="1">
    <source>
        <dbReference type="ARBA" id="ARBA00022741"/>
    </source>
</evidence>
<dbReference type="InterPro" id="IPR022482">
    <property type="entry name" value="Proteasome_ATPase"/>
</dbReference>
<dbReference type="InterPro" id="IPR027417">
    <property type="entry name" value="P-loop_NTPase"/>
</dbReference>
<gene>
    <name evidence="7" type="ORF">CQR46_0315</name>
</gene>
<dbReference type="FunFam" id="3.40.50.300:FF:001025">
    <property type="entry name" value="ATPase family, AAA domain-containing 2B"/>
    <property type="match status" value="1"/>
</dbReference>
<proteinExistence type="inferred from homology"/>
<dbReference type="Pfam" id="PF00004">
    <property type="entry name" value="AAA"/>
    <property type="match status" value="1"/>
</dbReference>
<dbReference type="PANTHER" id="PTHR23077:SF144">
    <property type="entry name" value="PROTEASOME-ASSOCIATED ATPASE"/>
    <property type="match status" value="1"/>
</dbReference>
<feature type="coiled-coil region" evidence="5">
    <location>
        <begin position="7"/>
        <end position="38"/>
    </location>
</feature>
<dbReference type="InterPro" id="IPR032501">
    <property type="entry name" value="Prot_ATP_ID_OB_2nd"/>
</dbReference>
<dbReference type="SUPFAM" id="SSF52540">
    <property type="entry name" value="P-loop containing nucleoside triphosphate hydrolases"/>
    <property type="match status" value="1"/>
</dbReference>
<evidence type="ECO:0000256" key="4">
    <source>
        <dbReference type="RuleBase" id="RU003651"/>
    </source>
</evidence>
<evidence type="ECO:0000313" key="7">
    <source>
        <dbReference type="EMBL" id="PKU91229.1"/>
    </source>
</evidence>
<reference evidence="7 8" key="1">
    <citation type="submission" date="2017-10" db="EMBL/GenBank/DDBJ databases">
        <title>Bifidobacterium genomics.</title>
        <authorList>
            <person name="Lugli G.A."/>
            <person name="Milani C."/>
            <person name="Mancabelli L."/>
        </authorList>
    </citation>
    <scope>NUCLEOTIDE SEQUENCE [LARGE SCALE GENOMIC DNA]</scope>
    <source>
        <strain evidence="7 8">1524B</strain>
    </source>
</reference>
<dbReference type="Pfam" id="PF16450">
    <property type="entry name" value="Prot_ATP_ID_OB_C"/>
    <property type="match status" value="1"/>
</dbReference>
<dbReference type="GO" id="GO:0019941">
    <property type="term" value="P:modification-dependent protein catabolic process"/>
    <property type="evidence" value="ECO:0007669"/>
    <property type="project" value="InterPro"/>
</dbReference>
<dbReference type="Gene3D" id="1.10.8.60">
    <property type="match status" value="1"/>
</dbReference>
<name>A0A2N3QIB6_9BIFI</name>
<keyword evidence="2 4" id="KW-0067">ATP-binding</keyword>
<keyword evidence="1 4" id="KW-0547">Nucleotide-binding</keyword>
<accession>A0A2N3QIB6</accession>
<dbReference type="GO" id="GO:0010498">
    <property type="term" value="P:proteasomal protein catabolic process"/>
    <property type="evidence" value="ECO:0007669"/>
    <property type="project" value="InterPro"/>
</dbReference>
<comment type="caution">
    <text evidence="7">The sequence shown here is derived from an EMBL/GenBank/DDBJ whole genome shotgun (WGS) entry which is preliminary data.</text>
</comment>
<dbReference type="GO" id="GO:0016887">
    <property type="term" value="F:ATP hydrolysis activity"/>
    <property type="evidence" value="ECO:0007669"/>
    <property type="project" value="InterPro"/>
</dbReference>
<dbReference type="InterPro" id="IPR041626">
    <property type="entry name" value="Prot_ATP_ID_OB_N"/>
</dbReference>
<evidence type="ECO:0000256" key="2">
    <source>
        <dbReference type="ARBA" id="ARBA00022840"/>
    </source>
</evidence>
<dbReference type="GO" id="GO:0000502">
    <property type="term" value="C:proteasome complex"/>
    <property type="evidence" value="ECO:0007669"/>
    <property type="project" value="InterPro"/>
</dbReference>
<feature type="domain" description="AAA+ ATPase" evidence="6">
    <location>
        <begin position="224"/>
        <end position="371"/>
    </location>
</feature>
<dbReference type="EMBL" id="PCGZ01000003">
    <property type="protein sequence ID" value="PKU91229.1"/>
    <property type="molecule type" value="Genomic_DNA"/>
</dbReference>
<dbReference type="InterPro" id="IPR003959">
    <property type="entry name" value="ATPase_AAA_core"/>
</dbReference>
<evidence type="ECO:0000313" key="8">
    <source>
        <dbReference type="Proteomes" id="UP000233730"/>
    </source>
</evidence>
<sequence length="523" mass="56648">MGEQENLAQLNDRLQAKNHALAQALTRAGEELAKAKAQLEQFAQPPLTFAAMLRLDRCSTDSHGVQHACAEVLHGNRRVVLPVAPTVNAARLEPGMTLLVNENMVIVGTAAADRCGVVRQVDELLDDGRLIVSDASGARTVVERAQDLRHARISGADRVMLDTSARFAVQVLPREHTDTLVLEETPDVTFHDIGGLDEQIATIKDAVELPFTHRDLFARFALKPPKGVLLYGPPGNGKTLIAKAVAHSLAQGAGGSGVFLSVKGPELLNKYVGESERLIRLIFDRARERARDGRPVIVFIDEMDALLRTRGSGVSSDVETTIVPQFLAELDGVEQLDNVIVIGASNRIDMIDPAVLRPGRLDVKIKVDRPGPAQARRIVAHYITDALPLAPSTSAARLVDALVDDVASPRRALARVRDEHGDWSTLLLADVMSGAMLKNIVDRAKTKAVKESVRQGHDVPIDAALVREAVDEECDSARATLAEVNLEQWVRTNGFDARRITDLRALPAHAADAAEGTYGMEQA</sequence>
<dbReference type="NCBIfam" id="TIGR03689">
    <property type="entry name" value="pup_AAA"/>
    <property type="match status" value="1"/>
</dbReference>
<dbReference type="Pfam" id="PF17758">
    <property type="entry name" value="Prot_ATP_ID_OB_N"/>
    <property type="match status" value="1"/>
</dbReference>
<dbReference type="InterPro" id="IPR050168">
    <property type="entry name" value="AAA_ATPase_domain"/>
</dbReference>
<dbReference type="InterPro" id="IPR012340">
    <property type="entry name" value="NA-bd_OB-fold"/>
</dbReference>